<name>A0A2U1DF20_9LACO</name>
<reference evidence="1 2" key="1">
    <citation type="submission" date="2018-04" db="EMBL/GenBank/DDBJ databases">
        <title>Genomic Encyclopedia of Type Strains, Phase IV (KMG-IV): sequencing the most valuable type-strain genomes for metagenomic binning, comparative biology and taxonomic classification.</title>
        <authorList>
            <person name="Goeker M."/>
        </authorList>
    </citation>
    <scope>NUCLEOTIDE SEQUENCE [LARGE SCALE GENOMIC DNA]</scope>
    <source>
        <strain evidence="1 2">DSM 28795</strain>
    </source>
</reference>
<comment type="caution">
    <text evidence="1">The sequence shown here is derived from an EMBL/GenBank/DDBJ whole genome shotgun (WGS) entry which is preliminary data.</text>
</comment>
<proteinExistence type="predicted"/>
<organism evidence="1 2">
    <name type="scientific">Convivina intestini</name>
    <dbReference type="NCBI Taxonomy" id="1505726"/>
    <lineage>
        <taxon>Bacteria</taxon>
        <taxon>Bacillati</taxon>
        <taxon>Bacillota</taxon>
        <taxon>Bacilli</taxon>
        <taxon>Lactobacillales</taxon>
        <taxon>Lactobacillaceae</taxon>
        <taxon>Convivina</taxon>
    </lineage>
</organism>
<dbReference type="EMBL" id="QEKT01000001">
    <property type="protein sequence ID" value="PVY86268.1"/>
    <property type="molecule type" value="Genomic_DNA"/>
</dbReference>
<keyword evidence="2" id="KW-1185">Reference proteome</keyword>
<accession>A0A2U1DF20</accession>
<sequence>MDEEKQKNVSRLVVDFFAETSYKDLKTRKTEMEMLGPSIFSLVTSQSIQKTADTIKDQDTEQQLQIFKNLFKDLEMNQAWRIQQTLQDRLGVIRALENAQEQKEKEKTFENSLAKNAWLINPYWDNKRIDNQKITQQKYYKFSLPNNPNEKITGFSDILVYVSEESFPVIVEVKRETSTTYSTPNAMALIAQIDKYREGLFNAAPAHHKESHRAGEIKAVVVVGDEALEKWMDRNQLSKFDDNHIEVKTFNNLIENARSLYDNQFEIIDKENNNN</sequence>
<evidence type="ECO:0000313" key="1">
    <source>
        <dbReference type="EMBL" id="PVY86268.1"/>
    </source>
</evidence>
<dbReference type="RefSeq" id="WP_089937518.1">
    <property type="nucleotide sequence ID" value="NZ_CAKOEX010000001.1"/>
</dbReference>
<dbReference type="AlphaFoldDB" id="A0A2U1DF20"/>
<evidence type="ECO:0000313" key="2">
    <source>
        <dbReference type="Proteomes" id="UP000245433"/>
    </source>
</evidence>
<dbReference type="Proteomes" id="UP000245433">
    <property type="component" value="Unassembled WGS sequence"/>
</dbReference>
<protein>
    <submittedName>
        <fullName evidence="1">Uncharacterized protein</fullName>
    </submittedName>
</protein>
<gene>
    <name evidence="1" type="ORF">C7384_101183</name>
</gene>
<dbReference type="OrthoDB" id="9816482at2"/>